<evidence type="ECO:0000313" key="1">
    <source>
        <dbReference type="EMBL" id="MFC5365672.1"/>
    </source>
</evidence>
<dbReference type="Proteomes" id="UP001596201">
    <property type="component" value="Unassembled WGS sequence"/>
</dbReference>
<evidence type="ECO:0000313" key="2">
    <source>
        <dbReference type="Proteomes" id="UP001596201"/>
    </source>
</evidence>
<dbReference type="RefSeq" id="WP_227229042.1">
    <property type="nucleotide sequence ID" value="NZ_JAJCVJ010000001.1"/>
</dbReference>
<dbReference type="Pfam" id="PF19130">
    <property type="entry name" value="DUF5813"/>
    <property type="match status" value="1"/>
</dbReference>
<keyword evidence="2" id="KW-1185">Reference proteome</keyword>
<accession>A0ABD5R6Y3</accession>
<dbReference type="AlphaFoldDB" id="A0ABD5R6Y3"/>
<dbReference type="InterPro" id="IPR043851">
    <property type="entry name" value="DUF5813"/>
</dbReference>
<reference evidence="1 2" key="1">
    <citation type="journal article" date="2019" name="Int. J. Syst. Evol. Microbiol.">
        <title>The Global Catalogue of Microorganisms (GCM) 10K type strain sequencing project: providing services to taxonomists for standard genome sequencing and annotation.</title>
        <authorList>
            <consortium name="The Broad Institute Genomics Platform"/>
            <consortium name="The Broad Institute Genome Sequencing Center for Infectious Disease"/>
            <person name="Wu L."/>
            <person name="Ma J."/>
        </authorList>
    </citation>
    <scope>NUCLEOTIDE SEQUENCE [LARGE SCALE GENOMIC DNA]</scope>
    <source>
        <strain evidence="1 2">CGMCC 1.12237</strain>
    </source>
</reference>
<dbReference type="EMBL" id="JBHSKX010000001">
    <property type="protein sequence ID" value="MFC5365672.1"/>
    <property type="molecule type" value="Genomic_DNA"/>
</dbReference>
<protein>
    <submittedName>
        <fullName evidence="1">DUF5813 family protein</fullName>
    </submittedName>
</protein>
<comment type="caution">
    <text evidence="1">The sequence shown here is derived from an EMBL/GenBank/DDBJ whole genome shotgun (WGS) entry which is preliminary data.</text>
</comment>
<name>A0ABD5R6Y3_9EURY</name>
<sequence>MSELPGRVRRAFRDHGSFEQRDDGTFESVTTPFDGVVDASSADGGQIGFDVTVRVPMLNEVVEGEVAEIVEEGWFETFELRAVDVSGVTSRERDLSSEVSETIHDGTRVAVVEAAFTDIDERRGVDDAGALIDFVEGTYVQGIIPGYDYTDPVTGLIDRARQTAGSDGV</sequence>
<organism evidence="1 2">
    <name type="scientific">Salinirubrum litoreum</name>
    <dbReference type="NCBI Taxonomy" id="1126234"/>
    <lineage>
        <taxon>Archaea</taxon>
        <taxon>Methanobacteriati</taxon>
        <taxon>Methanobacteriota</taxon>
        <taxon>Stenosarchaea group</taxon>
        <taxon>Halobacteria</taxon>
        <taxon>Halobacteriales</taxon>
        <taxon>Haloferacaceae</taxon>
        <taxon>Salinirubrum</taxon>
    </lineage>
</organism>
<proteinExistence type="predicted"/>
<gene>
    <name evidence="1" type="ORF">ACFPJ5_01890</name>
</gene>